<dbReference type="InterPro" id="IPR026055">
    <property type="entry name" value="FAR"/>
</dbReference>
<feature type="domain" description="Thioester reductase (TE)" evidence="2">
    <location>
        <begin position="5"/>
        <end position="240"/>
    </location>
</feature>
<reference evidence="3 4" key="1">
    <citation type="submission" date="2016-08" db="EMBL/GenBank/DDBJ databases">
        <title>Genome of Bacillus solimangrovi GH2-4.</title>
        <authorList>
            <person name="Lim S."/>
            <person name="Kim B.-C."/>
        </authorList>
    </citation>
    <scope>NUCLEOTIDE SEQUENCE [LARGE SCALE GENOMIC DNA]</scope>
    <source>
        <strain evidence="3 4">GH2-4</strain>
    </source>
</reference>
<dbReference type="AlphaFoldDB" id="A0A1E5LHL2"/>
<evidence type="ECO:0000313" key="4">
    <source>
        <dbReference type="Proteomes" id="UP000095209"/>
    </source>
</evidence>
<name>A0A1E5LHL2_9BACI</name>
<dbReference type="PANTHER" id="PTHR11011">
    <property type="entry name" value="MALE STERILITY PROTEIN 2-RELATED"/>
    <property type="match status" value="1"/>
</dbReference>
<dbReference type="CDD" id="cd05263">
    <property type="entry name" value="MupV_like_SDR_e"/>
    <property type="match status" value="1"/>
</dbReference>
<evidence type="ECO:0000259" key="2">
    <source>
        <dbReference type="Pfam" id="PF07993"/>
    </source>
</evidence>
<comment type="caution">
    <text evidence="3">The sequence shown here is derived from an EMBL/GenBank/DDBJ whole genome shotgun (WGS) entry which is preliminary data.</text>
</comment>
<evidence type="ECO:0000256" key="1">
    <source>
        <dbReference type="SAM" id="Coils"/>
    </source>
</evidence>
<dbReference type="GO" id="GO:0080019">
    <property type="term" value="F:alcohol-forming very long-chain fatty acyl-CoA reductase activity"/>
    <property type="evidence" value="ECO:0007669"/>
    <property type="project" value="InterPro"/>
</dbReference>
<organism evidence="3 4">
    <name type="scientific">Bacillus solimangrovi</name>
    <dbReference type="NCBI Taxonomy" id="1305675"/>
    <lineage>
        <taxon>Bacteria</taxon>
        <taxon>Bacillati</taxon>
        <taxon>Bacillota</taxon>
        <taxon>Bacilli</taxon>
        <taxon>Bacillales</taxon>
        <taxon>Bacillaceae</taxon>
        <taxon>Bacillus</taxon>
    </lineage>
</organism>
<dbReference type="EMBL" id="MJEH01000011">
    <property type="protein sequence ID" value="OEH93557.1"/>
    <property type="molecule type" value="Genomic_DNA"/>
</dbReference>
<proteinExistence type="predicted"/>
<feature type="coiled-coil region" evidence="1">
    <location>
        <begin position="198"/>
        <end position="225"/>
    </location>
</feature>
<dbReference type="InterPro" id="IPR013120">
    <property type="entry name" value="FAR_NAD-bd"/>
</dbReference>
<dbReference type="SUPFAM" id="SSF51735">
    <property type="entry name" value="NAD(P)-binding Rossmann-fold domains"/>
    <property type="match status" value="1"/>
</dbReference>
<evidence type="ECO:0000313" key="3">
    <source>
        <dbReference type="EMBL" id="OEH93557.1"/>
    </source>
</evidence>
<accession>A0A1E5LHL2</accession>
<keyword evidence="4" id="KW-1185">Reference proteome</keyword>
<gene>
    <name evidence="3" type="ORF">BFG57_00785</name>
</gene>
<dbReference type="RefSeq" id="WP_069716460.1">
    <property type="nucleotide sequence ID" value="NZ_MJEH01000011.1"/>
</dbReference>
<keyword evidence="1" id="KW-0175">Coiled coil</keyword>
<dbReference type="OrthoDB" id="9807212at2"/>
<dbReference type="Proteomes" id="UP000095209">
    <property type="component" value="Unassembled WGS sequence"/>
</dbReference>
<dbReference type="Pfam" id="PF07993">
    <property type="entry name" value="NAD_binding_4"/>
    <property type="match status" value="1"/>
</dbReference>
<protein>
    <submittedName>
        <fullName evidence="3">Short-chain dehydrogenase</fullName>
    </submittedName>
</protein>
<dbReference type="Gene3D" id="3.40.50.720">
    <property type="entry name" value="NAD(P)-binding Rossmann-like Domain"/>
    <property type="match status" value="1"/>
</dbReference>
<dbReference type="STRING" id="1305675.BFG57_00785"/>
<sequence>MNIIITGATGFVGTRLTKELLEKGHNVFALVRSERKEKMLYEKLPENLTQNLNILRGDISSALLGLSEGLCNELTSKIDTIYHVAAYLSFDDSERERTFQINVGGTNNVLEFAKRIKVQNFFHVSTAYTLGKKEFGKEELHSVDNEFVNNYEESKCHAEHLLTEYKDNFNISIFRPAIIVGDSKTGEAESNFALYGVLRSFSLLKKRIERNKELLEKKIKFMCNAHTNSNFVPVDYVTKVLVAGLTHAENGKIYHITNSNPPSHQVVFELMKEALNLNNVELVPVTYKGVLSKMDKFVNSAAQVFHPYMEKSVRFEDKNTKLLLERASVQPVVMDKEMLRNIIFAFSRPVRV</sequence>
<dbReference type="InterPro" id="IPR036291">
    <property type="entry name" value="NAD(P)-bd_dom_sf"/>
</dbReference>